<evidence type="ECO:0000256" key="2">
    <source>
        <dbReference type="ARBA" id="ARBA00022737"/>
    </source>
</evidence>
<dbReference type="PANTHER" id="PTHR46682:SF1">
    <property type="entry name" value="ADHESION G-PROTEIN COUPLED RECEPTOR V1"/>
    <property type="match status" value="1"/>
</dbReference>
<proteinExistence type="predicted"/>
<dbReference type="Gene3D" id="2.60.40.2030">
    <property type="match status" value="2"/>
</dbReference>
<evidence type="ECO:0000313" key="6">
    <source>
        <dbReference type="Proteomes" id="UP000216998"/>
    </source>
</evidence>
<gene>
    <name evidence="5" type="ORF">CHU95_01030</name>
</gene>
<dbReference type="Gene3D" id="2.60.120.380">
    <property type="match status" value="1"/>
</dbReference>
<feature type="non-terminal residue" evidence="5">
    <location>
        <position position="1"/>
    </location>
</feature>
<sequence>ITTASATGTIRNDDNATPATLAIAAGANGGADKAEGNSGTTPFTFTVTRAGDTSSAVTANFAVTGSAVTGADFQGGTLPRGTVSFAAGETTKTITVNVAGDAAVEQNEAFTVTLSGATNGATITTASATGTIRNDDTATPATLAIAAGANGGADKAEGNSGTTPFTFTVTRGGDTSSAVTANFAVTGSAVTGADFQGGTLPRGTVSFAAGETTKTITVNVAGDAAVEQNEAFTVTLSGATNGATIITASATGTIRNDDGQAAASMVAQLKTEYNSTFKAATYVENADVNRADLPGVGSTGGQCAVYARNVREDLRNLVNTLGGTLDPNDKKSGAFGAWTMDNGAVAAGFHVDYNIPKIGAALVFEPGASGVDDVYGHVGIITNVQVFRQNDVYKYLVSYRDSNWSGNEKVSDRTIVFDFPGVQPNPNGTNHKYSFIMEKKPNYNSDVELIKKVIDKLYSENLLDMQTDLDTSIVLSTYQGDQRLINRMMTLNTDVKYNLFLDVLVGVREEYGQAIDLETLINIVMPMVLVGDDIKKIITAVGNTSNMAVDIGNINKTNTIFRTDVVGVTDQIDYFKIKVTEPGNLRIEFSDSTQGGLSTKLESITGVELSHSSLSSTELNARVEPGIYYVKVFASDPISNYTMLYDLI</sequence>
<dbReference type="SUPFAM" id="SSF141072">
    <property type="entry name" value="CalX-like"/>
    <property type="match status" value="2"/>
</dbReference>
<evidence type="ECO:0000313" key="5">
    <source>
        <dbReference type="EMBL" id="OYQ37568.1"/>
    </source>
</evidence>
<dbReference type="RefSeq" id="WP_133065366.1">
    <property type="nucleotide sequence ID" value="NZ_NOXU01000013.1"/>
</dbReference>
<keyword evidence="1" id="KW-0732">Signal</keyword>
<dbReference type="Pfam" id="PF03160">
    <property type="entry name" value="Calx-beta"/>
    <property type="match status" value="2"/>
</dbReference>
<organism evidence="5 6">
    <name type="scientific">Niveispirillum lacus</name>
    <dbReference type="NCBI Taxonomy" id="1981099"/>
    <lineage>
        <taxon>Bacteria</taxon>
        <taxon>Pseudomonadati</taxon>
        <taxon>Pseudomonadota</taxon>
        <taxon>Alphaproteobacteria</taxon>
        <taxon>Rhodospirillales</taxon>
        <taxon>Azospirillaceae</taxon>
        <taxon>Niveispirillum</taxon>
    </lineage>
</organism>
<dbReference type="AlphaFoldDB" id="A0A255Z7W7"/>
<feature type="domain" description="Peptidase C51" evidence="4">
    <location>
        <begin position="278"/>
        <end position="437"/>
    </location>
</feature>
<reference evidence="5 6" key="1">
    <citation type="submission" date="2017-07" db="EMBL/GenBank/DDBJ databases">
        <title>Niveispirillum cyanobacteriorum sp. nov., isolated from cyanobacterial aggregates in a eutrophic lake.</title>
        <authorList>
            <person name="Cai H."/>
        </authorList>
    </citation>
    <scope>NUCLEOTIDE SEQUENCE [LARGE SCALE GENOMIC DNA]</scope>
    <source>
        <strain evidence="6">TH1-14</strain>
    </source>
</reference>
<protein>
    <recommendedName>
        <fullName evidence="4">Peptidase C51 domain-containing protein</fullName>
    </recommendedName>
</protein>
<accession>A0A255Z7W7</accession>
<dbReference type="InterPro" id="IPR038081">
    <property type="entry name" value="CalX-like_sf"/>
</dbReference>
<keyword evidence="2" id="KW-0677">Repeat</keyword>
<dbReference type="SMART" id="SM00237">
    <property type="entry name" value="Calx_beta"/>
    <property type="match status" value="2"/>
</dbReference>
<keyword evidence="6" id="KW-1185">Reference proteome</keyword>
<dbReference type="InterPro" id="IPR026919">
    <property type="entry name" value="ADGRV1"/>
</dbReference>
<keyword evidence="3" id="KW-0106">Calcium</keyword>
<dbReference type="Pfam" id="PF05257">
    <property type="entry name" value="CHAP"/>
    <property type="match status" value="1"/>
</dbReference>
<dbReference type="GO" id="GO:0016020">
    <property type="term" value="C:membrane"/>
    <property type="evidence" value="ECO:0007669"/>
    <property type="project" value="InterPro"/>
</dbReference>
<dbReference type="EMBL" id="NOXU01000013">
    <property type="protein sequence ID" value="OYQ37568.1"/>
    <property type="molecule type" value="Genomic_DNA"/>
</dbReference>
<dbReference type="SUPFAM" id="SSF89260">
    <property type="entry name" value="Collagen-binding domain"/>
    <property type="match status" value="1"/>
</dbReference>
<name>A0A255Z7W7_9PROT</name>
<comment type="caution">
    <text evidence="5">The sequence shown here is derived from an EMBL/GenBank/DDBJ whole genome shotgun (WGS) entry which is preliminary data.</text>
</comment>
<evidence type="ECO:0000256" key="1">
    <source>
        <dbReference type="ARBA" id="ARBA00022729"/>
    </source>
</evidence>
<dbReference type="Gene3D" id="3.90.1720.10">
    <property type="entry name" value="endopeptidase domain like (from Nostoc punctiforme)"/>
    <property type="match status" value="1"/>
</dbReference>
<dbReference type="PANTHER" id="PTHR46682">
    <property type="entry name" value="ADHESION G-PROTEIN COUPLED RECEPTOR V1"/>
    <property type="match status" value="1"/>
</dbReference>
<dbReference type="GO" id="GO:0004930">
    <property type="term" value="F:G protein-coupled receptor activity"/>
    <property type="evidence" value="ECO:0007669"/>
    <property type="project" value="InterPro"/>
</dbReference>
<dbReference type="Proteomes" id="UP000216998">
    <property type="component" value="Unassembled WGS sequence"/>
</dbReference>
<dbReference type="InterPro" id="IPR003644">
    <property type="entry name" value="Calx_beta"/>
</dbReference>
<dbReference type="PROSITE" id="PS50911">
    <property type="entry name" value="CHAP"/>
    <property type="match status" value="1"/>
</dbReference>
<evidence type="ECO:0000256" key="3">
    <source>
        <dbReference type="ARBA" id="ARBA00022837"/>
    </source>
</evidence>
<dbReference type="OrthoDB" id="7366341at2"/>
<evidence type="ECO:0000259" key="4">
    <source>
        <dbReference type="PROSITE" id="PS50911"/>
    </source>
</evidence>
<dbReference type="InterPro" id="IPR007921">
    <property type="entry name" value="CHAP_dom"/>
</dbReference>